<keyword evidence="5 6" id="KW-0472">Membrane</keyword>
<comment type="caution">
    <text evidence="8">The sequence shown here is derived from an EMBL/GenBank/DDBJ whole genome shotgun (WGS) entry which is preliminary data.</text>
</comment>
<dbReference type="Proteomes" id="UP000564644">
    <property type="component" value="Unassembled WGS sequence"/>
</dbReference>
<feature type="transmembrane region" description="Helical" evidence="6">
    <location>
        <begin position="263"/>
        <end position="284"/>
    </location>
</feature>
<evidence type="ECO:0000313" key="9">
    <source>
        <dbReference type="Proteomes" id="UP000564644"/>
    </source>
</evidence>
<evidence type="ECO:0000256" key="3">
    <source>
        <dbReference type="ARBA" id="ARBA00022692"/>
    </source>
</evidence>
<keyword evidence="3 6" id="KW-0812">Transmembrane</keyword>
<evidence type="ECO:0000256" key="2">
    <source>
        <dbReference type="ARBA" id="ARBA00022475"/>
    </source>
</evidence>
<reference evidence="8 9" key="1">
    <citation type="submission" date="2020-08" db="EMBL/GenBank/DDBJ databases">
        <title>Cohnella phylogeny.</title>
        <authorList>
            <person name="Dunlap C."/>
        </authorList>
    </citation>
    <scope>NUCLEOTIDE SEQUENCE [LARGE SCALE GENOMIC DNA]</scope>
    <source>
        <strain evidence="8 9">CBP 2801</strain>
    </source>
</reference>
<evidence type="ECO:0000313" key="8">
    <source>
        <dbReference type="EMBL" id="MBB6730968.1"/>
    </source>
</evidence>
<dbReference type="PANTHER" id="PTHR35007:SF2">
    <property type="entry name" value="PILUS ASSEMBLE PROTEIN"/>
    <property type="match status" value="1"/>
</dbReference>
<gene>
    <name evidence="8" type="ORF">H7C18_08635</name>
</gene>
<dbReference type="Pfam" id="PF00482">
    <property type="entry name" value="T2SSF"/>
    <property type="match status" value="1"/>
</dbReference>
<dbReference type="EMBL" id="JACJVO010000009">
    <property type="protein sequence ID" value="MBB6730968.1"/>
    <property type="molecule type" value="Genomic_DNA"/>
</dbReference>
<name>A0A7X0SNG2_9BACL</name>
<keyword evidence="2" id="KW-1003">Cell membrane</keyword>
<keyword evidence="9" id="KW-1185">Reference proteome</keyword>
<protein>
    <submittedName>
        <fullName evidence="8">Type II secretion system F family protein</fullName>
    </submittedName>
</protein>
<dbReference type="RefSeq" id="WP_185128622.1">
    <property type="nucleotide sequence ID" value="NZ_JACJVO010000009.1"/>
</dbReference>
<comment type="subcellular location">
    <subcellularLocation>
        <location evidence="1">Cell membrane</location>
        <topology evidence="1">Multi-pass membrane protein</topology>
    </subcellularLocation>
</comment>
<accession>A0A7X0SNG2</accession>
<evidence type="ECO:0000256" key="4">
    <source>
        <dbReference type="ARBA" id="ARBA00022989"/>
    </source>
</evidence>
<dbReference type="AlphaFoldDB" id="A0A7X0SNG2"/>
<feature type="domain" description="Type II secretion system protein GspF" evidence="7">
    <location>
        <begin position="146"/>
        <end position="281"/>
    </location>
</feature>
<evidence type="ECO:0000256" key="6">
    <source>
        <dbReference type="SAM" id="Phobius"/>
    </source>
</evidence>
<keyword evidence="4 6" id="KW-1133">Transmembrane helix</keyword>
<dbReference type="PANTHER" id="PTHR35007">
    <property type="entry name" value="INTEGRAL MEMBRANE PROTEIN-RELATED"/>
    <property type="match status" value="1"/>
</dbReference>
<evidence type="ECO:0000256" key="1">
    <source>
        <dbReference type="ARBA" id="ARBA00004651"/>
    </source>
</evidence>
<sequence>MRTAIVAAWAAVLLAYGIGLAAAWRKRESRTGKFHFLYDPVRAMIEGESVYRRIEPWLERPRSALAVLNGGACTKDQLLRWAAEAGGSSLAVLLASGPLSIAADSREMALLGLMVAPLLPVLRYKDLMKKVDSRRRQIVLELPELLSRLLLMVNAGENVMRALEKCLQRQESGRIAPKSHPLYAELRHALEAVRRGEPLVVALEEFGRRSAVPEAKMFATTLLINSRRGGETFVSALRELARTLWERRKAVTRTLGEQASSKMVFPMVVIFLLILVLVGTPSMLMMSQ</sequence>
<evidence type="ECO:0000256" key="5">
    <source>
        <dbReference type="ARBA" id="ARBA00023136"/>
    </source>
</evidence>
<evidence type="ECO:0000259" key="7">
    <source>
        <dbReference type="Pfam" id="PF00482"/>
    </source>
</evidence>
<dbReference type="InterPro" id="IPR018076">
    <property type="entry name" value="T2SS_GspF_dom"/>
</dbReference>
<dbReference type="GO" id="GO:0005886">
    <property type="term" value="C:plasma membrane"/>
    <property type="evidence" value="ECO:0007669"/>
    <property type="project" value="UniProtKB-SubCell"/>
</dbReference>
<organism evidence="8 9">
    <name type="scientific">Cohnella zeiphila</name>
    <dbReference type="NCBI Taxonomy" id="2761120"/>
    <lineage>
        <taxon>Bacteria</taxon>
        <taxon>Bacillati</taxon>
        <taxon>Bacillota</taxon>
        <taxon>Bacilli</taxon>
        <taxon>Bacillales</taxon>
        <taxon>Paenibacillaceae</taxon>
        <taxon>Cohnella</taxon>
    </lineage>
</organism>
<proteinExistence type="predicted"/>